<accession>A0ACB9DFM4</accession>
<comment type="caution">
    <text evidence="1">The sequence shown here is derived from an EMBL/GenBank/DDBJ whole genome shotgun (WGS) entry which is preliminary data.</text>
</comment>
<sequence>MNVLLRCEANVEENIQDNHSNNRFGSLLLQTCEDDNSSSSSSITSNDHEVEFKDDYYDICSPGTVKDVQCFWTQFCGLENLERTNHENISFDPVFLYSYDEATSPYNFYNNDFDTIKDLI</sequence>
<evidence type="ECO:0000313" key="2">
    <source>
        <dbReference type="Proteomes" id="UP001056120"/>
    </source>
</evidence>
<dbReference type="EMBL" id="CM042036">
    <property type="protein sequence ID" value="KAI3745463.1"/>
    <property type="molecule type" value="Genomic_DNA"/>
</dbReference>
<reference evidence="2" key="1">
    <citation type="journal article" date="2022" name="Mol. Ecol. Resour.">
        <title>The genomes of chicory, endive, great burdock and yacon provide insights into Asteraceae palaeo-polyploidization history and plant inulin production.</title>
        <authorList>
            <person name="Fan W."/>
            <person name="Wang S."/>
            <person name="Wang H."/>
            <person name="Wang A."/>
            <person name="Jiang F."/>
            <person name="Liu H."/>
            <person name="Zhao H."/>
            <person name="Xu D."/>
            <person name="Zhang Y."/>
        </authorList>
    </citation>
    <scope>NUCLEOTIDE SEQUENCE [LARGE SCALE GENOMIC DNA]</scope>
    <source>
        <strain evidence="2">cv. Yunnan</strain>
    </source>
</reference>
<protein>
    <submittedName>
        <fullName evidence="1">Uncharacterized protein</fullName>
    </submittedName>
</protein>
<gene>
    <name evidence="1" type="ORF">L1987_58576</name>
</gene>
<dbReference type="Proteomes" id="UP001056120">
    <property type="component" value="Linkage Group LG19"/>
</dbReference>
<name>A0ACB9DFM4_9ASTR</name>
<reference evidence="1 2" key="2">
    <citation type="journal article" date="2022" name="Mol. Ecol. Resour.">
        <title>The genomes of chicory, endive, great burdock and yacon provide insights into Asteraceae paleo-polyploidization history and plant inulin production.</title>
        <authorList>
            <person name="Fan W."/>
            <person name="Wang S."/>
            <person name="Wang H."/>
            <person name="Wang A."/>
            <person name="Jiang F."/>
            <person name="Liu H."/>
            <person name="Zhao H."/>
            <person name="Xu D."/>
            <person name="Zhang Y."/>
        </authorList>
    </citation>
    <scope>NUCLEOTIDE SEQUENCE [LARGE SCALE GENOMIC DNA]</scope>
    <source>
        <strain evidence="2">cv. Yunnan</strain>
        <tissue evidence="1">Leaves</tissue>
    </source>
</reference>
<evidence type="ECO:0000313" key="1">
    <source>
        <dbReference type="EMBL" id="KAI3745463.1"/>
    </source>
</evidence>
<keyword evidence="2" id="KW-1185">Reference proteome</keyword>
<organism evidence="1 2">
    <name type="scientific">Smallanthus sonchifolius</name>
    <dbReference type="NCBI Taxonomy" id="185202"/>
    <lineage>
        <taxon>Eukaryota</taxon>
        <taxon>Viridiplantae</taxon>
        <taxon>Streptophyta</taxon>
        <taxon>Embryophyta</taxon>
        <taxon>Tracheophyta</taxon>
        <taxon>Spermatophyta</taxon>
        <taxon>Magnoliopsida</taxon>
        <taxon>eudicotyledons</taxon>
        <taxon>Gunneridae</taxon>
        <taxon>Pentapetalae</taxon>
        <taxon>asterids</taxon>
        <taxon>campanulids</taxon>
        <taxon>Asterales</taxon>
        <taxon>Asteraceae</taxon>
        <taxon>Asteroideae</taxon>
        <taxon>Heliantheae alliance</taxon>
        <taxon>Millerieae</taxon>
        <taxon>Smallanthus</taxon>
    </lineage>
</organism>
<proteinExistence type="predicted"/>